<dbReference type="EMBL" id="LVLJ01001444">
    <property type="protein sequence ID" value="OAE29550.1"/>
    <property type="molecule type" value="Genomic_DNA"/>
</dbReference>
<dbReference type="InterPro" id="IPR006016">
    <property type="entry name" value="UspA"/>
</dbReference>
<evidence type="ECO:0000259" key="2">
    <source>
        <dbReference type="Pfam" id="PF00582"/>
    </source>
</evidence>
<dbReference type="Pfam" id="PF00582">
    <property type="entry name" value="Usp"/>
    <property type="match status" value="2"/>
</dbReference>
<accession>A0A176W8X8</accession>
<name>A0A176W8X8_MARPO</name>
<dbReference type="PANTHER" id="PTHR31964:SF140">
    <property type="entry name" value="UNIVERSAL STRESS PROTEIN FAMILY PROTEIN"/>
    <property type="match status" value="1"/>
</dbReference>
<sequence>MHHHSTGGTGEALGRRKKERKDNIVIESEMETPKSKRVMVAVDDTEVSAYAFQWALGNFISEGDYVIVLSAAPYLGIDYPNADMASEYGVPMLATPQDAERAEKKVTGHSKQLVNKYLDMCRQKNIACEGEVVKGDAGSWIVDEGERVSADAIVVGSNAHGLLARTILGSISDYVLHNSPCTVVVVRQSEDALCIHDPLSSQESRKVVIAVDDSKEAIYAFTWALKFFCKPSDNVILYHVHHPYVQPITGSGTGEFGIEEVYIPPDVSAKDEVESLKESQKVVEKFMAFANHESKIKCEGIVRTGQTEAKVIEGLISLKADAVVVGTHEKGAVARTFLGSVSDHLAHNSPCPLIVAKAKKEATIAFDVTPPEHETNNGVAKHHST</sequence>
<comment type="caution">
    <text evidence="3">The sequence shown here is derived from an EMBL/GenBank/DDBJ whole genome shotgun (WGS) entry which is preliminary data.</text>
</comment>
<reference evidence="3" key="1">
    <citation type="submission" date="2016-03" db="EMBL/GenBank/DDBJ databases">
        <title>Mechanisms controlling the formation of the plant cell surface in tip-growing cells are functionally conserved among land plants.</title>
        <authorList>
            <person name="Honkanen S."/>
            <person name="Jones V.A."/>
            <person name="Morieri G."/>
            <person name="Champion C."/>
            <person name="Hetherington A.J."/>
            <person name="Kelly S."/>
            <person name="Saint-Marcoux D."/>
            <person name="Proust H."/>
            <person name="Prescott H."/>
            <person name="Dolan L."/>
        </authorList>
    </citation>
    <scope>NUCLEOTIDE SEQUENCE [LARGE SCALE GENOMIC DNA]</scope>
    <source>
        <tissue evidence="3">Whole gametophyte</tissue>
    </source>
</reference>
<dbReference type="CDD" id="cd23659">
    <property type="entry name" value="USP_At3g01520-like"/>
    <property type="match status" value="2"/>
</dbReference>
<proteinExistence type="predicted"/>
<dbReference type="PRINTS" id="PR01438">
    <property type="entry name" value="UNVRSLSTRESS"/>
</dbReference>
<dbReference type="Gene3D" id="3.40.50.620">
    <property type="entry name" value="HUPs"/>
    <property type="match status" value="2"/>
</dbReference>
<dbReference type="AlphaFoldDB" id="A0A176W8X8"/>
<feature type="domain" description="UspA" evidence="2">
    <location>
        <begin position="36"/>
        <end position="187"/>
    </location>
</feature>
<evidence type="ECO:0000256" key="1">
    <source>
        <dbReference type="SAM" id="MobiDB-lite"/>
    </source>
</evidence>
<dbReference type="PANTHER" id="PTHR31964">
    <property type="entry name" value="ADENINE NUCLEOTIDE ALPHA HYDROLASES-LIKE SUPERFAMILY PROTEIN"/>
    <property type="match status" value="1"/>
</dbReference>
<dbReference type="SUPFAM" id="SSF52402">
    <property type="entry name" value="Adenine nucleotide alpha hydrolases-like"/>
    <property type="match status" value="2"/>
</dbReference>
<evidence type="ECO:0000313" key="4">
    <source>
        <dbReference type="Proteomes" id="UP000077202"/>
    </source>
</evidence>
<dbReference type="InterPro" id="IPR006015">
    <property type="entry name" value="Universal_stress_UspA"/>
</dbReference>
<dbReference type="Proteomes" id="UP000077202">
    <property type="component" value="Unassembled WGS sequence"/>
</dbReference>
<keyword evidence="4" id="KW-1185">Reference proteome</keyword>
<feature type="region of interest" description="Disordered" evidence="1">
    <location>
        <begin position="1"/>
        <end position="23"/>
    </location>
</feature>
<feature type="domain" description="UspA" evidence="2">
    <location>
        <begin position="205"/>
        <end position="357"/>
    </location>
</feature>
<gene>
    <name evidence="3" type="ORF">AXG93_702s1030</name>
</gene>
<organism evidence="3 4">
    <name type="scientific">Marchantia polymorpha subsp. ruderalis</name>
    <dbReference type="NCBI Taxonomy" id="1480154"/>
    <lineage>
        <taxon>Eukaryota</taxon>
        <taxon>Viridiplantae</taxon>
        <taxon>Streptophyta</taxon>
        <taxon>Embryophyta</taxon>
        <taxon>Marchantiophyta</taxon>
        <taxon>Marchantiopsida</taxon>
        <taxon>Marchantiidae</taxon>
        <taxon>Marchantiales</taxon>
        <taxon>Marchantiaceae</taxon>
        <taxon>Marchantia</taxon>
    </lineage>
</organism>
<protein>
    <recommendedName>
        <fullName evidence="2">UspA domain-containing protein</fullName>
    </recommendedName>
</protein>
<evidence type="ECO:0000313" key="3">
    <source>
        <dbReference type="EMBL" id="OAE29550.1"/>
    </source>
</evidence>
<dbReference type="InterPro" id="IPR014729">
    <property type="entry name" value="Rossmann-like_a/b/a_fold"/>
</dbReference>